<organism evidence="1 2">
    <name type="scientific">Gossypium australe</name>
    <dbReference type="NCBI Taxonomy" id="47621"/>
    <lineage>
        <taxon>Eukaryota</taxon>
        <taxon>Viridiplantae</taxon>
        <taxon>Streptophyta</taxon>
        <taxon>Embryophyta</taxon>
        <taxon>Tracheophyta</taxon>
        <taxon>Spermatophyta</taxon>
        <taxon>Magnoliopsida</taxon>
        <taxon>eudicotyledons</taxon>
        <taxon>Gunneridae</taxon>
        <taxon>Pentapetalae</taxon>
        <taxon>rosids</taxon>
        <taxon>malvids</taxon>
        <taxon>Malvales</taxon>
        <taxon>Malvaceae</taxon>
        <taxon>Malvoideae</taxon>
        <taxon>Gossypium</taxon>
    </lineage>
</organism>
<dbReference type="AlphaFoldDB" id="A0A5B6V8K2"/>
<dbReference type="EMBL" id="SMMG02000007">
    <property type="protein sequence ID" value="KAA3465424.1"/>
    <property type="molecule type" value="Genomic_DNA"/>
</dbReference>
<dbReference type="Proteomes" id="UP000325315">
    <property type="component" value="Unassembled WGS sequence"/>
</dbReference>
<protein>
    <submittedName>
        <fullName evidence="1">Uncharacterized protein</fullName>
    </submittedName>
</protein>
<comment type="caution">
    <text evidence="1">The sequence shown here is derived from an EMBL/GenBank/DDBJ whole genome shotgun (WGS) entry which is preliminary data.</text>
</comment>
<name>A0A5B6V8K2_9ROSI</name>
<reference evidence="2" key="1">
    <citation type="journal article" date="2019" name="Plant Biotechnol. J.">
        <title>Genome sequencing of the Australian wild diploid species Gossypium australe highlights disease resistance and delayed gland morphogenesis.</title>
        <authorList>
            <person name="Cai Y."/>
            <person name="Cai X."/>
            <person name="Wang Q."/>
            <person name="Wang P."/>
            <person name="Zhang Y."/>
            <person name="Cai C."/>
            <person name="Xu Y."/>
            <person name="Wang K."/>
            <person name="Zhou Z."/>
            <person name="Wang C."/>
            <person name="Geng S."/>
            <person name="Li B."/>
            <person name="Dong Q."/>
            <person name="Hou Y."/>
            <person name="Wang H."/>
            <person name="Ai P."/>
            <person name="Liu Z."/>
            <person name="Yi F."/>
            <person name="Sun M."/>
            <person name="An G."/>
            <person name="Cheng J."/>
            <person name="Zhang Y."/>
            <person name="Shi Q."/>
            <person name="Xie Y."/>
            <person name="Shi X."/>
            <person name="Chang Y."/>
            <person name="Huang F."/>
            <person name="Chen Y."/>
            <person name="Hong S."/>
            <person name="Mi L."/>
            <person name="Sun Q."/>
            <person name="Zhang L."/>
            <person name="Zhou B."/>
            <person name="Peng R."/>
            <person name="Zhang X."/>
            <person name="Liu F."/>
        </authorList>
    </citation>
    <scope>NUCLEOTIDE SEQUENCE [LARGE SCALE GENOMIC DNA]</scope>
    <source>
        <strain evidence="2">cv. PA1801</strain>
    </source>
</reference>
<evidence type="ECO:0000313" key="1">
    <source>
        <dbReference type="EMBL" id="KAA3465424.1"/>
    </source>
</evidence>
<gene>
    <name evidence="1" type="ORF">EPI10_000587</name>
</gene>
<sequence length="63" mass="7360">MLGYSFDIVYRKWSKNIVVDALSRQPDYSLKGPLGHYSHMTLHGRLGLLEMDVQRHKKVGERM</sequence>
<accession>A0A5B6V8K2</accession>
<keyword evidence="2" id="KW-1185">Reference proteome</keyword>
<proteinExistence type="predicted"/>
<evidence type="ECO:0000313" key="2">
    <source>
        <dbReference type="Proteomes" id="UP000325315"/>
    </source>
</evidence>